<dbReference type="InterPro" id="IPR046366">
    <property type="entry name" value="MPAB"/>
</dbReference>
<dbReference type="AlphaFoldDB" id="A0A8K0TEJ2"/>
<organism evidence="1 2">
    <name type="scientific">Plectosphaerella cucumerina</name>
    <dbReference type="NCBI Taxonomy" id="40658"/>
    <lineage>
        <taxon>Eukaryota</taxon>
        <taxon>Fungi</taxon>
        <taxon>Dikarya</taxon>
        <taxon>Ascomycota</taxon>
        <taxon>Pezizomycotina</taxon>
        <taxon>Sordariomycetes</taxon>
        <taxon>Hypocreomycetidae</taxon>
        <taxon>Glomerellales</taxon>
        <taxon>Plectosphaerellaceae</taxon>
        <taxon>Plectosphaerella</taxon>
    </lineage>
</organism>
<evidence type="ECO:0000313" key="2">
    <source>
        <dbReference type="Proteomes" id="UP000813385"/>
    </source>
</evidence>
<dbReference type="EMBL" id="JAGPXD010000005">
    <property type="protein sequence ID" value="KAH7353986.1"/>
    <property type="molecule type" value="Genomic_DNA"/>
</dbReference>
<reference evidence="1" key="1">
    <citation type="journal article" date="2021" name="Nat. Commun.">
        <title>Genetic determinants of endophytism in the Arabidopsis root mycobiome.</title>
        <authorList>
            <person name="Mesny F."/>
            <person name="Miyauchi S."/>
            <person name="Thiergart T."/>
            <person name="Pickel B."/>
            <person name="Atanasova L."/>
            <person name="Karlsson M."/>
            <person name="Huettel B."/>
            <person name="Barry K.W."/>
            <person name="Haridas S."/>
            <person name="Chen C."/>
            <person name="Bauer D."/>
            <person name="Andreopoulos W."/>
            <person name="Pangilinan J."/>
            <person name="LaButti K."/>
            <person name="Riley R."/>
            <person name="Lipzen A."/>
            <person name="Clum A."/>
            <person name="Drula E."/>
            <person name="Henrissat B."/>
            <person name="Kohler A."/>
            <person name="Grigoriev I.V."/>
            <person name="Martin F.M."/>
            <person name="Hacquard S."/>
        </authorList>
    </citation>
    <scope>NUCLEOTIDE SEQUENCE</scope>
    <source>
        <strain evidence="1">MPI-CAGE-AT-0016</strain>
    </source>
</reference>
<name>A0A8K0TEJ2_9PEZI</name>
<comment type="caution">
    <text evidence="1">The sequence shown here is derived from an EMBL/GenBank/DDBJ whole genome shotgun (WGS) entry which is preliminary data.</text>
</comment>
<protein>
    <recommendedName>
        <fullName evidence="3">ER-bound oxygenase mpaB/mpaB'/Rubber oxygenase catalytic domain-containing protein</fullName>
    </recommendedName>
</protein>
<sequence>MSSSLDLTSLLLRLRLPRDSLDFSSLSSLCSSVARLLPAGKPLAVALVAGYFVVCSAVRFRSINRLQRKMGFTDRRSLARMSGDEASVILRHMVTKEFPTMYELGLQFALFKTYGIESISKLLVATKNLADKTNSSKRYEDTSIIFTEFQLSKPTSDRHMQAVARMNYLHAPYKAAGKISNEDFLYTLAVSAIEPARFITLYEWRDPTEMERCAIGTFWKSLGDAMEINYEGHLARAGKWADGIEFLEDITVWARQYELDNLRPAQSNVLASRELVRLLNWHVPGFIKPFAQEAITVLMGDRVRDTFIFDEPRVWLAAVVYTALTLRRLALRFLALPRLRPLKPFSEEDPATGRIQHYFYLVHPWYNPSTFWTRWGPEALFRRLTGGFAPGKQDLMPEGFLWNEIGPKATVGKGDGEMAAHVERMKGMQRGKCPFSA</sequence>
<gene>
    <name evidence="1" type="ORF">B0T11DRAFT_320832</name>
</gene>
<accession>A0A8K0TEJ2</accession>
<dbReference type="Proteomes" id="UP000813385">
    <property type="component" value="Unassembled WGS sequence"/>
</dbReference>
<dbReference type="OrthoDB" id="545169at2759"/>
<evidence type="ECO:0008006" key="3">
    <source>
        <dbReference type="Google" id="ProtNLM"/>
    </source>
</evidence>
<dbReference type="GO" id="GO:0016491">
    <property type="term" value="F:oxidoreductase activity"/>
    <property type="evidence" value="ECO:0007669"/>
    <property type="project" value="InterPro"/>
</dbReference>
<dbReference type="PANTHER" id="PTHR36124">
    <property type="match status" value="1"/>
</dbReference>
<keyword evidence="2" id="KW-1185">Reference proteome</keyword>
<evidence type="ECO:0000313" key="1">
    <source>
        <dbReference type="EMBL" id="KAH7353986.1"/>
    </source>
</evidence>
<proteinExistence type="predicted"/>
<dbReference type="PANTHER" id="PTHR36124:SF1">
    <property type="entry name" value="ER-BOUND OXYGENASE MPAB_MPAB'_RUBBER OXYGENASE CATALYTIC DOMAIN-CONTAINING PROTEIN"/>
    <property type="match status" value="1"/>
</dbReference>